<name>A0ABR8YWP2_9CLOT</name>
<reference evidence="1 2" key="1">
    <citation type="submission" date="2020-08" db="EMBL/GenBank/DDBJ databases">
        <title>A Genomic Blueprint of the Chicken Gut Microbiome.</title>
        <authorList>
            <person name="Gilroy R."/>
            <person name="Ravi A."/>
            <person name="Getino M."/>
            <person name="Pursley I."/>
            <person name="Horton D.L."/>
            <person name="Alikhan N.-F."/>
            <person name="Baker D."/>
            <person name="Gharbi K."/>
            <person name="Hall N."/>
            <person name="Watson M."/>
            <person name="Adriaenssens E.M."/>
            <person name="Foster-Nyarko E."/>
            <person name="Jarju S."/>
            <person name="Secka A."/>
            <person name="Antonio M."/>
            <person name="Oren A."/>
            <person name="Chaudhuri R."/>
            <person name="La Ragione R.M."/>
            <person name="Hildebrand F."/>
            <person name="Pallen M.J."/>
        </authorList>
    </citation>
    <scope>NUCLEOTIDE SEQUENCE [LARGE SCALE GENOMIC DNA]</scope>
    <source>
        <strain evidence="1 2">N37</strain>
    </source>
</reference>
<organism evidence="1 2">
    <name type="scientific">Clostridium faecium</name>
    <dbReference type="NCBI Taxonomy" id="2762223"/>
    <lineage>
        <taxon>Bacteria</taxon>
        <taxon>Bacillati</taxon>
        <taxon>Bacillota</taxon>
        <taxon>Clostridia</taxon>
        <taxon>Eubacteriales</taxon>
        <taxon>Clostridiaceae</taxon>
        <taxon>Clostridium</taxon>
    </lineage>
</organism>
<dbReference type="EMBL" id="JACSQB010000139">
    <property type="protein sequence ID" value="MBD8048413.1"/>
    <property type="molecule type" value="Genomic_DNA"/>
</dbReference>
<dbReference type="Proteomes" id="UP000627166">
    <property type="component" value="Unassembled WGS sequence"/>
</dbReference>
<accession>A0ABR8YWP2</accession>
<gene>
    <name evidence="1" type="ORF">H9637_15440</name>
</gene>
<keyword evidence="2" id="KW-1185">Reference proteome</keyword>
<dbReference type="InterPro" id="IPR021338">
    <property type="entry name" value="DUF2953"/>
</dbReference>
<evidence type="ECO:0000313" key="2">
    <source>
        <dbReference type="Proteomes" id="UP000627166"/>
    </source>
</evidence>
<proteinExistence type="predicted"/>
<dbReference type="Pfam" id="PF11167">
    <property type="entry name" value="DUF2953"/>
    <property type="match status" value="1"/>
</dbReference>
<protein>
    <submittedName>
        <fullName evidence="1">DUF2953 domain-containing protein</fullName>
    </submittedName>
</protein>
<sequence>MKIIFILLLIFAMILLFPIPLKIKLIYLDQNFQMFIYNKKLNLNKKEDIDNVKKVNKKFKYKDIIKRKSKKLTLKHYKRILRNLRKIKYKISIKLYNKINYSFEDAAATAIIYGYLHQGFSLLYGFLNHFFSVKDFNTDIQAEYNKSYINLEIKGIVLFNFAKLIYIYYIINKSIKEENKIHQCKNLRVKEET</sequence>
<evidence type="ECO:0000313" key="1">
    <source>
        <dbReference type="EMBL" id="MBD8048413.1"/>
    </source>
</evidence>
<comment type="caution">
    <text evidence="1">The sequence shown here is derived from an EMBL/GenBank/DDBJ whole genome shotgun (WGS) entry which is preliminary data.</text>
</comment>
<dbReference type="RefSeq" id="WP_191741364.1">
    <property type="nucleotide sequence ID" value="NZ_JACSQB010000139.1"/>
</dbReference>